<keyword evidence="3" id="KW-1133">Transmembrane helix</keyword>
<organism evidence="4 5">
    <name type="scientific">Vittaforma corneae (strain ATCC 50505)</name>
    <name type="common">Microsporidian parasite</name>
    <name type="synonym">Nosema corneum</name>
    <dbReference type="NCBI Taxonomy" id="993615"/>
    <lineage>
        <taxon>Eukaryota</taxon>
        <taxon>Fungi</taxon>
        <taxon>Fungi incertae sedis</taxon>
        <taxon>Microsporidia</taxon>
        <taxon>Nosematidae</taxon>
        <taxon>Vittaforma</taxon>
    </lineage>
</organism>
<dbReference type="OrthoDB" id="272149at2759"/>
<keyword evidence="3" id="KW-0812">Transmembrane</keyword>
<dbReference type="PANTHER" id="PTHR46652:SF3">
    <property type="entry name" value="LEUCINE-RICH REPEAT-CONTAINING PROTEIN 9"/>
    <property type="match status" value="1"/>
</dbReference>
<dbReference type="Gene3D" id="3.80.10.10">
    <property type="entry name" value="Ribonuclease Inhibitor"/>
    <property type="match status" value="1"/>
</dbReference>
<dbReference type="VEuPathDB" id="MicrosporidiaDB:VICG_00879"/>
<name>L2GNY4_VITCO</name>
<dbReference type="RefSeq" id="XP_007604328.1">
    <property type="nucleotide sequence ID" value="XM_007604266.1"/>
</dbReference>
<dbReference type="PROSITE" id="PS51450">
    <property type="entry name" value="LRR"/>
    <property type="match status" value="1"/>
</dbReference>
<evidence type="ECO:0000313" key="5">
    <source>
        <dbReference type="Proteomes" id="UP000011082"/>
    </source>
</evidence>
<dbReference type="InterPro" id="IPR032675">
    <property type="entry name" value="LRR_dom_sf"/>
</dbReference>
<dbReference type="SUPFAM" id="SSF52058">
    <property type="entry name" value="L domain-like"/>
    <property type="match status" value="1"/>
</dbReference>
<sequence length="285" mass="32723">MLPRLICKSACLSCVFITVILFTLAFLLYISNTLTPLILIKDPDFLKFRSEISPKIEEYLKKEELSTEQKSILQYYKNDLLDIFVMNAWNTTRGVPQDVVTSIAQSVESLTGKSLEGVTESMRNKLACLQAYLQKYKNVAQLDLSGFYLSRIPIKALMFFDQLNWLNLSSTKLNRNIESLRALPNLKTLILENNDIFKFPDFSGFGQLRTVVLDSNPLANIDFLEYKIMNDVFKTVNIAELSLKNVKIVKIDNINKVFPNLNYLILTEEYVQELPKLKNGRVVLE</sequence>
<protein>
    <submittedName>
        <fullName evidence="4">Uncharacterized protein</fullName>
    </submittedName>
</protein>
<keyword evidence="2" id="KW-0677">Repeat</keyword>
<dbReference type="STRING" id="993615.L2GNY4"/>
<dbReference type="InterPro" id="IPR050836">
    <property type="entry name" value="SDS22/Internalin_LRR"/>
</dbReference>
<proteinExistence type="predicted"/>
<dbReference type="InParanoid" id="L2GNY4"/>
<keyword evidence="3" id="KW-0472">Membrane</keyword>
<dbReference type="AlphaFoldDB" id="L2GNY4"/>
<accession>L2GNY4</accession>
<dbReference type="InterPro" id="IPR001611">
    <property type="entry name" value="Leu-rich_rpt"/>
</dbReference>
<reference evidence="5" key="1">
    <citation type="submission" date="2011-05" db="EMBL/GenBank/DDBJ databases">
        <title>The genome sequence of Vittaforma corneae strain ATCC 50505.</title>
        <authorList>
            <consortium name="The Broad Institute Genome Sequencing Platform"/>
            <person name="Cuomo C."/>
            <person name="Didier E."/>
            <person name="Bowers L."/>
            <person name="Young S.K."/>
            <person name="Zeng Q."/>
            <person name="Gargeya S."/>
            <person name="Fitzgerald M."/>
            <person name="Haas B."/>
            <person name="Abouelleil A."/>
            <person name="Alvarado L."/>
            <person name="Arachchi H.M."/>
            <person name="Berlin A."/>
            <person name="Chapman S.B."/>
            <person name="Gearin G."/>
            <person name="Goldberg J."/>
            <person name="Griggs A."/>
            <person name="Gujja S."/>
            <person name="Hansen M."/>
            <person name="Heiman D."/>
            <person name="Howarth C."/>
            <person name="Larimer J."/>
            <person name="Lui A."/>
            <person name="MacDonald P.J.P."/>
            <person name="McCowen C."/>
            <person name="Montmayeur A."/>
            <person name="Murphy C."/>
            <person name="Neiman D."/>
            <person name="Pearson M."/>
            <person name="Priest M."/>
            <person name="Roberts A."/>
            <person name="Saif S."/>
            <person name="Shea T."/>
            <person name="Sisk P."/>
            <person name="Stolte C."/>
            <person name="Sykes S."/>
            <person name="Wortman J."/>
            <person name="Nusbaum C."/>
            <person name="Birren B."/>
        </authorList>
    </citation>
    <scope>NUCLEOTIDE SEQUENCE [LARGE SCALE GENOMIC DNA]</scope>
    <source>
        <strain evidence="5">ATCC 50505</strain>
    </source>
</reference>
<evidence type="ECO:0000313" key="4">
    <source>
        <dbReference type="EMBL" id="ELA42032.1"/>
    </source>
</evidence>
<dbReference type="Proteomes" id="UP000011082">
    <property type="component" value="Unassembled WGS sequence"/>
</dbReference>
<dbReference type="EMBL" id="JH370135">
    <property type="protein sequence ID" value="ELA42032.1"/>
    <property type="molecule type" value="Genomic_DNA"/>
</dbReference>
<keyword evidence="5" id="KW-1185">Reference proteome</keyword>
<dbReference type="HOGENOM" id="CLU_977284_0_0_1"/>
<dbReference type="PANTHER" id="PTHR46652">
    <property type="entry name" value="LEUCINE-RICH REPEAT AND IQ DOMAIN-CONTAINING PROTEIN 1-RELATED"/>
    <property type="match status" value="1"/>
</dbReference>
<gene>
    <name evidence="4" type="ORF">VICG_00879</name>
</gene>
<feature type="transmembrane region" description="Helical" evidence="3">
    <location>
        <begin position="12"/>
        <end position="30"/>
    </location>
</feature>
<evidence type="ECO:0000256" key="2">
    <source>
        <dbReference type="ARBA" id="ARBA00022737"/>
    </source>
</evidence>
<dbReference type="GeneID" id="19881593"/>
<evidence type="ECO:0000256" key="1">
    <source>
        <dbReference type="ARBA" id="ARBA00022614"/>
    </source>
</evidence>
<keyword evidence="1" id="KW-0433">Leucine-rich repeat</keyword>
<evidence type="ECO:0000256" key="3">
    <source>
        <dbReference type="SAM" id="Phobius"/>
    </source>
</evidence>